<feature type="compositionally biased region" description="Basic residues" evidence="1">
    <location>
        <begin position="517"/>
        <end position="526"/>
    </location>
</feature>
<organism evidence="2 3">
    <name type="scientific">Saxophila tyrrhenica</name>
    <dbReference type="NCBI Taxonomy" id="1690608"/>
    <lineage>
        <taxon>Eukaryota</taxon>
        <taxon>Fungi</taxon>
        <taxon>Dikarya</taxon>
        <taxon>Ascomycota</taxon>
        <taxon>Pezizomycotina</taxon>
        <taxon>Dothideomycetes</taxon>
        <taxon>Dothideomycetidae</taxon>
        <taxon>Mycosphaerellales</taxon>
        <taxon>Extremaceae</taxon>
        <taxon>Saxophila</taxon>
    </lineage>
</organism>
<evidence type="ECO:0000256" key="1">
    <source>
        <dbReference type="SAM" id="MobiDB-lite"/>
    </source>
</evidence>
<dbReference type="EMBL" id="JAVRRT010000012">
    <property type="protein sequence ID" value="KAK5167063.1"/>
    <property type="molecule type" value="Genomic_DNA"/>
</dbReference>
<feature type="compositionally biased region" description="Basic and acidic residues" evidence="1">
    <location>
        <begin position="230"/>
        <end position="242"/>
    </location>
</feature>
<feature type="region of interest" description="Disordered" evidence="1">
    <location>
        <begin position="498"/>
        <end position="526"/>
    </location>
</feature>
<feature type="compositionally biased region" description="Basic and acidic residues" evidence="1">
    <location>
        <begin position="166"/>
        <end position="180"/>
    </location>
</feature>
<dbReference type="Proteomes" id="UP001337655">
    <property type="component" value="Unassembled WGS sequence"/>
</dbReference>
<protein>
    <submittedName>
        <fullName evidence="2">Uncharacterized protein</fullName>
    </submittedName>
</protein>
<dbReference type="RefSeq" id="XP_064656871.1">
    <property type="nucleotide sequence ID" value="XM_064805029.1"/>
</dbReference>
<gene>
    <name evidence="2" type="ORF">LTR77_007793</name>
</gene>
<keyword evidence="3" id="KW-1185">Reference proteome</keyword>
<feature type="compositionally biased region" description="Low complexity" evidence="1">
    <location>
        <begin position="81"/>
        <end position="110"/>
    </location>
</feature>
<accession>A0AAV9P706</accession>
<dbReference type="AlphaFoldDB" id="A0AAV9P706"/>
<comment type="caution">
    <text evidence="2">The sequence shown here is derived from an EMBL/GenBank/DDBJ whole genome shotgun (WGS) entry which is preliminary data.</text>
</comment>
<reference evidence="2 3" key="1">
    <citation type="submission" date="2023-08" db="EMBL/GenBank/DDBJ databases">
        <title>Black Yeasts Isolated from many extreme environments.</title>
        <authorList>
            <person name="Coleine C."/>
            <person name="Stajich J.E."/>
            <person name="Selbmann L."/>
        </authorList>
    </citation>
    <scope>NUCLEOTIDE SEQUENCE [LARGE SCALE GENOMIC DNA]</scope>
    <source>
        <strain evidence="2 3">CCFEE 5935</strain>
    </source>
</reference>
<sequence length="526" mass="59111">MCVIEKRLYSYQDGRQRTIESTKYCRRAVGTRVCNRVERRSVQPAQIVERRPSTADGPSTGSYIVTEGAGGRTRVYRDLSNRSSNSSSVRRSNTSERSPISIPSTNSSPSVATTRTSAFSPPDTAPSPPFMQERTRAPYPPPDPAQIIRPDGTAIYDRPPSLEMPRATDNERPRRRRESDSSMTAEVDDSQPPSPPQPRRRPSVRIDTTHRPSSSSSRPNVASPGLSELPDPRGGLRREASHRTYQTTGETSSRRREEREEDSRQAQIERDRIAASERRQSERRQSAREDAAARSADREASREREHERRRQERHRRAAAEALEGSSYPPQSPAYDAEAARRFEEAQMGRERERNAALRNSIDAAGFYTEDQLSRDAEARRLYYSARRSPVISRTSSRRLSGASYNAGPGPSSPMSARSSMYHDRAPPVVHHHPPRSRDSISARGEEVIAQEQDARERAAREQAARAAAATDRLNEAMGGMRVDDGGAVEYVEEYEFGEGAQGYVRTRQGAYYDDGGRRRRRSGRYT</sequence>
<evidence type="ECO:0000313" key="3">
    <source>
        <dbReference type="Proteomes" id="UP001337655"/>
    </source>
</evidence>
<proteinExistence type="predicted"/>
<feature type="compositionally biased region" description="Basic and acidic residues" evidence="1">
    <location>
        <begin position="252"/>
        <end position="310"/>
    </location>
</feature>
<dbReference type="GeneID" id="89929128"/>
<name>A0AAV9P706_9PEZI</name>
<feature type="region of interest" description="Disordered" evidence="1">
    <location>
        <begin position="386"/>
        <end position="440"/>
    </location>
</feature>
<evidence type="ECO:0000313" key="2">
    <source>
        <dbReference type="EMBL" id="KAK5167063.1"/>
    </source>
</evidence>
<feature type="region of interest" description="Disordered" evidence="1">
    <location>
        <begin position="45"/>
        <end position="337"/>
    </location>
</feature>